<dbReference type="Proteomes" id="UP000235392">
    <property type="component" value="Unassembled WGS sequence"/>
</dbReference>
<dbReference type="GO" id="GO:0080008">
    <property type="term" value="C:Cul4-RING E3 ubiquitin ligase complex"/>
    <property type="evidence" value="ECO:0007669"/>
    <property type="project" value="TreeGrafter"/>
</dbReference>
<feature type="region of interest" description="Disordered" evidence="3">
    <location>
        <begin position="53"/>
        <end position="82"/>
    </location>
</feature>
<dbReference type="Gene3D" id="2.130.10.10">
    <property type="entry name" value="YVTN repeat-like/Quinoprotein amine dehydrogenase"/>
    <property type="match status" value="1"/>
</dbReference>
<dbReference type="EMBL" id="PGCI01000710">
    <property type="protein sequence ID" value="PLW19697.1"/>
    <property type="molecule type" value="Genomic_DNA"/>
</dbReference>
<protein>
    <submittedName>
        <fullName evidence="4">Uncharacterized protein</fullName>
    </submittedName>
</protein>
<name>A0A2N5T2J6_9BASI</name>
<evidence type="ECO:0000256" key="1">
    <source>
        <dbReference type="ARBA" id="ARBA00022574"/>
    </source>
</evidence>
<dbReference type="PANTHER" id="PTHR44472">
    <property type="entry name" value="DDB1- AND CUL4-ASSOCIATED FACTOR 4-RELATED"/>
    <property type="match status" value="1"/>
</dbReference>
<dbReference type="InterPro" id="IPR015943">
    <property type="entry name" value="WD40/YVTN_repeat-like_dom_sf"/>
</dbReference>
<keyword evidence="2" id="KW-0677">Repeat</keyword>
<dbReference type="InterPro" id="IPR052254">
    <property type="entry name" value="CUL4-DDB1_E3_ligase_receptor"/>
</dbReference>
<reference evidence="4 5" key="1">
    <citation type="submission" date="2017-11" db="EMBL/GenBank/DDBJ databases">
        <title>De novo assembly and phasing of dikaryotic genomes from two isolates of Puccinia coronata f. sp. avenae, the causal agent of oat crown rust.</title>
        <authorList>
            <person name="Miller M.E."/>
            <person name="Zhang Y."/>
            <person name="Omidvar V."/>
            <person name="Sperschneider J."/>
            <person name="Schwessinger B."/>
            <person name="Raley C."/>
            <person name="Palmer J.M."/>
            <person name="Garnica D."/>
            <person name="Upadhyaya N."/>
            <person name="Rathjen J."/>
            <person name="Taylor J.M."/>
            <person name="Park R.F."/>
            <person name="Dodds P.N."/>
            <person name="Hirsch C.D."/>
            <person name="Kianian S.F."/>
            <person name="Figueroa M."/>
        </authorList>
    </citation>
    <scope>NUCLEOTIDE SEQUENCE [LARGE SCALE GENOMIC DNA]</scope>
    <source>
        <strain evidence="4">12SD80</strain>
    </source>
</reference>
<dbReference type="SUPFAM" id="SSF50978">
    <property type="entry name" value="WD40 repeat-like"/>
    <property type="match status" value="1"/>
</dbReference>
<gene>
    <name evidence="4" type="ORF">PCASD_13184</name>
</gene>
<dbReference type="PANTHER" id="PTHR44472:SF1">
    <property type="entry name" value="DDB1 AND CUL4 ASSOCIATED FACTOR 4"/>
    <property type="match status" value="1"/>
</dbReference>
<evidence type="ECO:0000256" key="2">
    <source>
        <dbReference type="ARBA" id="ARBA00022737"/>
    </source>
</evidence>
<proteinExistence type="predicted"/>
<organism evidence="4 5">
    <name type="scientific">Puccinia coronata f. sp. avenae</name>
    <dbReference type="NCBI Taxonomy" id="200324"/>
    <lineage>
        <taxon>Eukaryota</taxon>
        <taxon>Fungi</taxon>
        <taxon>Dikarya</taxon>
        <taxon>Basidiomycota</taxon>
        <taxon>Pucciniomycotina</taxon>
        <taxon>Pucciniomycetes</taxon>
        <taxon>Pucciniales</taxon>
        <taxon>Pucciniaceae</taxon>
        <taxon>Puccinia</taxon>
    </lineage>
</organism>
<sequence>MSASSSNQVPQAVHGYEYDPVQNRFFKISSSRPRQLPEIGTSTGIITSASQDAPPAFKFTRPTARPSIRPEFNPETDPGSEFKRSRHLTNTLYGQACSAFARHAHVSFPSPRVNNMIGEISAVTLAQFEGGESGRVIIVGTTYSEVLMCEIEDLFHVHLPFRWAPVELSPCITSGTVEPLTSIASNSGVTSFAATSGCVITTPRRSGYAGVPRLVPCASFTSTTWSQCLTSQHLIMGGEKSLHVYDYQRQATVSESPQSSIFAIERINNSNFLLGTRSGNVIQYDLRAPDHSRRSQLLNGRSIYHIKHIDDYQYLIVGTAGYAKLHDMRYMVSPPIMSLDGLQNGCDRSFGVAISKDRNLVCMPGEDLTVKVWDLKSPPVPGFGLQPITTQSTHGSPSSVMFVEELVPQFWSADQRKAIKRKLPSGPGILFGLQKALHWLGPLKG</sequence>
<evidence type="ECO:0000256" key="3">
    <source>
        <dbReference type="SAM" id="MobiDB-lite"/>
    </source>
</evidence>
<evidence type="ECO:0000313" key="5">
    <source>
        <dbReference type="Proteomes" id="UP000235392"/>
    </source>
</evidence>
<evidence type="ECO:0000313" key="4">
    <source>
        <dbReference type="EMBL" id="PLW19697.1"/>
    </source>
</evidence>
<dbReference type="InterPro" id="IPR036322">
    <property type="entry name" value="WD40_repeat_dom_sf"/>
</dbReference>
<dbReference type="AlphaFoldDB" id="A0A2N5T2J6"/>
<comment type="caution">
    <text evidence="4">The sequence shown here is derived from an EMBL/GenBank/DDBJ whole genome shotgun (WGS) entry which is preliminary data.</text>
</comment>
<keyword evidence="1" id="KW-0853">WD repeat</keyword>
<accession>A0A2N5T2J6</accession>